<feature type="domain" description="LarA-like N-terminal" evidence="1">
    <location>
        <begin position="6"/>
        <end position="206"/>
    </location>
</feature>
<dbReference type="GO" id="GO:0050043">
    <property type="term" value="F:lactate racemase activity"/>
    <property type="evidence" value="ECO:0007669"/>
    <property type="project" value="InterPro"/>
</dbReference>
<accession>A0A7X2ZAL0</accession>
<dbReference type="AlphaFoldDB" id="A0A7X2ZAL0"/>
<feature type="domain" description="Lactate racemase C-terminal" evidence="2">
    <location>
        <begin position="275"/>
        <end position="343"/>
    </location>
</feature>
<dbReference type="InterPro" id="IPR048068">
    <property type="entry name" value="LarA-like"/>
</dbReference>
<dbReference type="Gene3D" id="3.40.50.11440">
    <property type="match status" value="1"/>
</dbReference>
<dbReference type="Gene3D" id="3.90.226.30">
    <property type="match status" value="1"/>
</dbReference>
<dbReference type="InterPro" id="IPR018657">
    <property type="entry name" value="LarA-like_N"/>
</dbReference>
<comment type="caution">
    <text evidence="3">The sequence shown here is derived from an EMBL/GenBank/DDBJ whole genome shotgun (WGS) entry which is preliminary data.</text>
</comment>
<keyword evidence="4" id="KW-1185">Reference proteome</keyword>
<dbReference type="InterPro" id="IPR047926">
    <property type="entry name" value="Ni_dep_LarA"/>
</dbReference>
<evidence type="ECO:0000259" key="1">
    <source>
        <dbReference type="Pfam" id="PF09861"/>
    </source>
</evidence>
<dbReference type="Pfam" id="PF21113">
    <property type="entry name" value="LarA_C"/>
    <property type="match status" value="1"/>
</dbReference>
<name>A0A7X2ZAL0_9BACL</name>
<dbReference type="InterPro" id="IPR048520">
    <property type="entry name" value="LarA_C"/>
</dbReference>
<dbReference type="PANTHER" id="PTHR33171">
    <property type="entry name" value="LAR_N DOMAIN-CONTAINING PROTEIN"/>
    <property type="match status" value="1"/>
</dbReference>
<evidence type="ECO:0000313" key="3">
    <source>
        <dbReference type="EMBL" id="MUG71374.1"/>
    </source>
</evidence>
<evidence type="ECO:0000313" key="4">
    <source>
        <dbReference type="Proteomes" id="UP000450917"/>
    </source>
</evidence>
<dbReference type="PANTHER" id="PTHR33171:SF17">
    <property type="entry name" value="LARA-LIKE N-TERMINAL DOMAIN-CONTAINING PROTEIN"/>
    <property type="match status" value="1"/>
</dbReference>
<dbReference type="InterPro" id="IPR043166">
    <property type="entry name" value="LarA-like_C"/>
</dbReference>
<protein>
    <submittedName>
        <fullName evidence="3">Nickel-dependent lactate racemase</fullName>
    </submittedName>
</protein>
<dbReference type="NCBIfam" id="NF033504">
    <property type="entry name" value="Ni_dep_LarA"/>
    <property type="match status" value="1"/>
</dbReference>
<evidence type="ECO:0000259" key="2">
    <source>
        <dbReference type="Pfam" id="PF21113"/>
    </source>
</evidence>
<dbReference type="Proteomes" id="UP000450917">
    <property type="component" value="Unassembled WGS sequence"/>
</dbReference>
<dbReference type="SUPFAM" id="SSF53335">
    <property type="entry name" value="S-adenosyl-L-methionine-dependent methyltransferases"/>
    <property type="match status" value="1"/>
</dbReference>
<organism evidence="3 4">
    <name type="scientific">Paenibacillus validus</name>
    <dbReference type="NCBI Taxonomy" id="44253"/>
    <lineage>
        <taxon>Bacteria</taxon>
        <taxon>Bacillati</taxon>
        <taxon>Bacillota</taxon>
        <taxon>Bacilli</taxon>
        <taxon>Bacillales</taxon>
        <taxon>Paenibacillaceae</taxon>
        <taxon>Paenibacillus</taxon>
    </lineage>
</organism>
<reference evidence="3 4" key="1">
    <citation type="submission" date="2019-11" db="EMBL/GenBank/DDBJ databases">
        <title>Draft genome sequences of five Paenibacillus species of dairy origin.</title>
        <authorList>
            <person name="Olajide A.M."/>
            <person name="Chen S."/>
            <person name="Lapointe G."/>
        </authorList>
    </citation>
    <scope>NUCLEOTIDE SEQUENCE [LARGE SCALE GENOMIC DNA]</scope>
    <source>
        <strain evidence="3 4">2CS3</strain>
    </source>
</reference>
<gene>
    <name evidence="3" type="primary">larA</name>
    <name evidence="3" type="ORF">GNP93_11865</name>
</gene>
<dbReference type="RefSeq" id="WP_141334339.1">
    <property type="nucleotide sequence ID" value="NZ_JBDLZV010000001.1"/>
</dbReference>
<dbReference type="EMBL" id="WNZX01000008">
    <property type="protein sequence ID" value="MUG71374.1"/>
    <property type="molecule type" value="Genomic_DNA"/>
</dbReference>
<dbReference type="InterPro" id="IPR029063">
    <property type="entry name" value="SAM-dependent_MTases_sf"/>
</dbReference>
<sequence length="421" mass="46185">MPMLRYGQTTVSFQIPSGHTLRTVTYRLPRNPGSQLESRARIRRALDAPIGSSPLRRLARSKTEAVILIPDGTRLCPSPLLLEPLLEELNEAGIPDDRIDVVVALGYHRRHTQEELRELVSHPVYTRVRVHNHSCLSEDCVYIGTTTLGTPVEINRLVAASPLRIVIGNIEPHSLVGISGGVKSLVPGVASKRCIEHNHALSLTHKAIVGSSDNPVHRDLEEAQRLVPVHFMLNVIVDHDRHVLDAVAGDIVKAHQVGMRLAAERFLVPASPVYDIVIASPGGYPKDLHMYQAVKTLRNAAAFTKPGGTIILVAECSEMLGNGQFQAWLDTMHNRSHTVAQLRAHFVLGAHKILHIDEILAHHRVYLLSAMPRPVTQLLGFTPVESLNSLLEELLSPQRPTAAACLPYGALTFPKPASPSL</sequence>
<proteinExistence type="predicted"/>
<dbReference type="Pfam" id="PF09861">
    <property type="entry name" value="Lar_N"/>
    <property type="match status" value="1"/>
</dbReference>